<feature type="transmembrane region" description="Helical" evidence="2">
    <location>
        <begin position="451"/>
        <end position="473"/>
    </location>
</feature>
<keyword evidence="2" id="KW-0472">Membrane</keyword>
<dbReference type="SUPFAM" id="SSF110997">
    <property type="entry name" value="Sporulation related repeat"/>
    <property type="match status" value="1"/>
</dbReference>
<feature type="compositionally biased region" description="Acidic residues" evidence="1">
    <location>
        <begin position="104"/>
        <end position="115"/>
    </location>
</feature>
<proteinExistence type="predicted"/>
<dbReference type="Gene3D" id="3.30.70.1070">
    <property type="entry name" value="Sporulation related repeat"/>
    <property type="match status" value="1"/>
</dbReference>
<organism evidence="4 5">
    <name type="scientific">Martelella alba</name>
    <dbReference type="NCBI Taxonomy" id="2590451"/>
    <lineage>
        <taxon>Bacteria</taxon>
        <taxon>Pseudomonadati</taxon>
        <taxon>Pseudomonadota</taxon>
        <taxon>Alphaproteobacteria</taxon>
        <taxon>Hyphomicrobiales</taxon>
        <taxon>Aurantimonadaceae</taxon>
        <taxon>Martelella</taxon>
    </lineage>
</organism>
<gene>
    <name evidence="4" type="ORF">FJU08_02805</name>
</gene>
<reference evidence="4 5" key="1">
    <citation type="submission" date="2019-06" db="EMBL/GenBank/DDBJ databases">
        <authorList>
            <person name="Li M."/>
        </authorList>
    </citation>
    <scope>NUCLEOTIDE SEQUENCE [LARGE SCALE GENOMIC DNA]</scope>
    <source>
        <strain evidence="4 5">BGMRC2036</strain>
    </source>
</reference>
<name>A0A506UJL8_9HYPH</name>
<comment type="caution">
    <text evidence="4">The sequence shown here is derived from an EMBL/GenBank/DDBJ whole genome shotgun (WGS) entry which is preliminary data.</text>
</comment>
<feature type="region of interest" description="Disordered" evidence="1">
    <location>
        <begin position="604"/>
        <end position="637"/>
    </location>
</feature>
<dbReference type="RefSeq" id="WP_141147444.1">
    <property type="nucleotide sequence ID" value="NZ_VHLG01000001.1"/>
</dbReference>
<dbReference type="OrthoDB" id="7338235at2"/>
<feature type="region of interest" description="Disordered" evidence="1">
    <location>
        <begin position="1"/>
        <end position="25"/>
    </location>
</feature>
<evidence type="ECO:0000259" key="3">
    <source>
        <dbReference type="PROSITE" id="PS51724"/>
    </source>
</evidence>
<evidence type="ECO:0000256" key="1">
    <source>
        <dbReference type="SAM" id="MobiDB-lite"/>
    </source>
</evidence>
<dbReference type="GO" id="GO:0042834">
    <property type="term" value="F:peptidoglycan binding"/>
    <property type="evidence" value="ECO:0007669"/>
    <property type="project" value="InterPro"/>
</dbReference>
<sequence length="791" mass="82661">MADKNNPDRSRGNFGDLSPDDPFAELARLIAPDDQPARTDAPSGQDDLADELLREFERVTTPGVAPDNGQPSQPAPPASSIPLQQPVSRPSETGPVETGSGFDDYSDDMLADELEMSMGQFDLPEPEAEPEPVSFVPDRSPFAAEPPHQAEPRFDQRPQSTFEQDLFAEPDYGRATPQEPATPRPADPLPVEEPAFAPQTVPQSPSYGGASFGEPGWRATVAAPVDVVHSPTQASRPQEPAAPVSEPAQPSPAAPAEARRHDELDLDLDELAKELSDFELDDLSMAEEPAGPEDPIEEAALSRDDVFDPAALVAPEELPQPVTEMDLPDLPEHDPEHERMAAPAYEYGLDDDLDDVLGAEHGLANPLRQQPREPQAQPPMAAAAAAGAARAGEAIYDDDIESVLEDDFRRALSQSEAMRRQRIGDTADHGGDHDDEEREFYFGPLRGVGQLVLAGLAFVGVVAVAVFLVYQFVFSGSTGNAPVVITADNSSVKEAPEDPGGEVVPNQDNPVFSRVTGERGSPPTQGNLISSDQSPVDLDTAAPNPIADLADGVSQADANSDMPAPDDTAADDGGAGTVDSSMGVATRKVRTIVVRPDGTLVERDASDGVGAADAAATVQPAAAPDAEQPVESQPADATTALEPAPVETGEPEAQPIDPNSVGFDLYNVPLPTPRSSTIAAASTAAATAPAASPVVAPAAPATSSATPAGSLSPYAVQVASLPSEADAKKAYTALAAKYPSIFGGRSVEYQAAEIDGKGTYYRVRIPASSLDAAISLCEALKAQGGSCLVPR</sequence>
<feature type="compositionally biased region" description="Low complexity" evidence="1">
    <location>
        <begin position="607"/>
        <end position="626"/>
    </location>
</feature>
<feature type="region of interest" description="Disordered" evidence="1">
    <location>
        <begin position="514"/>
        <end position="582"/>
    </location>
</feature>
<feature type="compositionally biased region" description="Basic and acidic residues" evidence="1">
    <location>
        <begin position="1"/>
        <end position="11"/>
    </location>
</feature>
<feature type="domain" description="SPOR" evidence="3">
    <location>
        <begin position="708"/>
        <end position="791"/>
    </location>
</feature>
<accession>A0A506UJL8</accession>
<dbReference type="AlphaFoldDB" id="A0A506UJL8"/>
<feature type="region of interest" description="Disordered" evidence="1">
    <location>
        <begin position="415"/>
        <end position="435"/>
    </location>
</feature>
<feature type="region of interest" description="Disordered" evidence="1">
    <location>
        <begin position="315"/>
        <end position="335"/>
    </location>
</feature>
<protein>
    <recommendedName>
        <fullName evidence="3">SPOR domain-containing protein</fullName>
    </recommendedName>
</protein>
<dbReference type="InterPro" id="IPR036680">
    <property type="entry name" value="SPOR-like_sf"/>
</dbReference>
<keyword evidence="5" id="KW-1185">Reference proteome</keyword>
<dbReference type="Proteomes" id="UP000318801">
    <property type="component" value="Unassembled WGS sequence"/>
</dbReference>
<evidence type="ECO:0000313" key="4">
    <source>
        <dbReference type="EMBL" id="TPW33505.1"/>
    </source>
</evidence>
<keyword evidence="2" id="KW-0812">Transmembrane</keyword>
<feature type="compositionally biased region" description="Polar residues" evidence="1">
    <location>
        <begin position="522"/>
        <end position="534"/>
    </location>
</feature>
<feature type="compositionally biased region" description="Low complexity" evidence="1">
    <location>
        <begin position="237"/>
        <end position="248"/>
    </location>
</feature>
<keyword evidence="2" id="KW-1133">Transmembrane helix</keyword>
<dbReference type="EMBL" id="VHLG01000001">
    <property type="protein sequence ID" value="TPW33505.1"/>
    <property type="molecule type" value="Genomic_DNA"/>
</dbReference>
<feature type="compositionally biased region" description="Basic and acidic residues" evidence="1">
    <location>
        <begin position="417"/>
        <end position="432"/>
    </location>
</feature>
<feature type="region of interest" description="Disordered" evidence="1">
    <location>
        <begin position="55"/>
        <end position="270"/>
    </location>
</feature>
<dbReference type="Pfam" id="PF05036">
    <property type="entry name" value="SPOR"/>
    <property type="match status" value="1"/>
</dbReference>
<evidence type="ECO:0000313" key="5">
    <source>
        <dbReference type="Proteomes" id="UP000318801"/>
    </source>
</evidence>
<evidence type="ECO:0000256" key="2">
    <source>
        <dbReference type="SAM" id="Phobius"/>
    </source>
</evidence>
<dbReference type="PROSITE" id="PS51724">
    <property type="entry name" value="SPOR"/>
    <property type="match status" value="1"/>
</dbReference>
<dbReference type="InterPro" id="IPR007730">
    <property type="entry name" value="SPOR-like_dom"/>
</dbReference>